<evidence type="ECO:0000256" key="1">
    <source>
        <dbReference type="SAM" id="MobiDB-lite"/>
    </source>
</evidence>
<gene>
    <name evidence="2" type="ORF">TVY486_0904870</name>
</gene>
<reference evidence="2" key="1">
    <citation type="journal article" date="2012" name="Proc. Natl. Acad. Sci. U.S.A.">
        <title>Antigenic diversity is generated by distinct evolutionary mechanisms in African trypanosome species.</title>
        <authorList>
            <person name="Jackson A.P."/>
            <person name="Berry A."/>
            <person name="Aslett M."/>
            <person name="Allison H.C."/>
            <person name="Burton P."/>
            <person name="Vavrova-Anderson J."/>
            <person name="Brown R."/>
            <person name="Browne H."/>
            <person name="Corton N."/>
            <person name="Hauser H."/>
            <person name="Gamble J."/>
            <person name="Gilderthorp R."/>
            <person name="Marcello L."/>
            <person name="McQuillan J."/>
            <person name="Otto T.D."/>
            <person name="Quail M.A."/>
            <person name="Sanders M.J."/>
            <person name="van Tonder A."/>
            <person name="Ginger M.L."/>
            <person name="Field M.C."/>
            <person name="Barry J.D."/>
            <person name="Hertz-Fowler C."/>
            <person name="Berriman M."/>
        </authorList>
    </citation>
    <scope>NUCLEOTIDE SEQUENCE</scope>
    <source>
        <strain evidence="2">Y486</strain>
    </source>
</reference>
<dbReference type="VEuPathDB" id="TriTrypDB:TvY486_0904870"/>
<feature type="region of interest" description="Disordered" evidence="1">
    <location>
        <begin position="208"/>
        <end position="256"/>
    </location>
</feature>
<proteinExistence type="predicted"/>
<accession>G0U311</accession>
<dbReference type="EMBL" id="HE573025">
    <property type="protein sequence ID" value="CCC50666.1"/>
    <property type="molecule type" value="Genomic_DNA"/>
</dbReference>
<dbReference type="AlphaFoldDB" id="G0U311"/>
<protein>
    <submittedName>
        <fullName evidence="2">Uncharacterized protein</fullName>
    </submittedName>
</protein>
<organism evidence="2">
    <name type="scientific">Trypanosoma vivax (strain Y486)</name>
    <dbReference type="NCBI Taxonomy" id="1055687"/>
    <lineage>
        <taxon>Eukaryota</taxon>
        <taxon>Discoba</taxon>
        <taxon>Euglenozoa</taxon>
        <taxon>Kinetoplastea</taxon>
        <taxon>Metakinetoplastina</taxon>
        <taxon>Trypanosomatida</taxon>
        <taxon>Trypanosomatidae</taxon>
        <taxon>Trypanosoma</taxon>
        <taxon>Duttonella</taxon>
    </lineage>
</organism>
<feature type="non-terminal residue" evidence="2">
    <location>
        <position position="256"/>
    </location>
</feature>
<name>G0U311_TRYVY</name>
<evidence type="ECO:0000313" key="2">
    <source>
        <dbReference type="EMBL" id="CCC50666.1"/>
    </source>
</evidence>
<feature type="region of interest" description="Disordered" evidence="1">
    <location>
        <begin position="1"/>
        <end position="31"/>
    </location>
</feature>
<sequence>MDTVTPVRLSGADRRPTPVTRRSQANASARSISSGRSRFCIVDSSASATNKPPIGTTDSKVNEALRKPALFIDRHSSSIFSVPPCNPKQADHFWSRMREDNAKLTEMHRIVCEQKGIASFRRRCTSSGVPTLSSFGNDNTRHMMHSRCQSSEKHVSPNSMPSSRLHRAGDRIANGACLNSSLRTPSLALSASASQVLTAVSMDTALTERSTPKFRPTASAIPKKRELSNGRPSGVGAEGVSGTTKSRPRPVINTTS</sequence>